<evidence type="ECO:0000256" key="7">
    <source>
        <dbReference type="ARBA" id="ARBA00048741"/>
    </source>
</evidence>
<comment type="pathway">
    <text evidence="1">Amino-acid biosynthesis; L-asparagine biosynthesis; L-asparagine from L-aspartate (L-Gln route): step 1/1.</text>
</comment>
<dbReference type="EC" id="6.3.5.4" evidence="3"/>
<dbReference type="InterPro" id="IPR029055">
    <property type="entry name" value="Ntn_hydrolases_N"/>
</dbReference>
<dbReference type="Gene3D" id="3.60.20.10">
    <property type="entry name" value="Glutamine Phosphoribosylpyrophosphate, subunit 1, domain 1"/>
    <property type="match status" value="1"/>
</dbReference>
<dbReference type="PANTHER" id="PTHR43284:SF1">
    <property type="entry name" value="ASPARAGINE SYNTHETASE"/>
    <property type="match status" value="1"/>
</dbReference>
<proteinExistence type="inferred from homology"/>
<dbReference type="SUPFAM" id="SSF56235">
    <property type="entry name" value="N-terminal nucleophile aminohydrolases (Ntn hydrolases)"/>
    <property type="match status" value="1"/>
</dbReference>
<dbReference type="InterPro" id="IPR017932">
    <property type="entry name" value="GATase_2_dom"/>
</dbReference>
<feature type="domain" description="Glutamine amidotransferase type-2" evidence="8">
    <location>
        <begin position="2"/>
        <end position="220"/>
    </location>
</feature>
<keyword evidence="6" id="KW-0315">Glutamine amidotransferase</keyword>
<keyword evidence="4" id="KW-0547">Nucleotide-binding</keyword>
<name>A0ABS5GHZ8_9BRAD</name>
<evidence type="ECO:0000313" key="10">
    <source>
        <dbReference type="Proteomes" id="UP001314635"/>
    </source>
</evidence>
<protein>
    <recommendedName>
        <fullName evidence="3">asparagine synthase (glutamine-hydrolyzing)</fullName>
        <ecNumber evidence="3">6.3.5.4</ecNumber>
    </recommendedName>
</protein>
<sequence length="656" mass="71631">MCGIAGLFRPGGADDSALAGIVGRMTAALAHRGPDASGSWVSGRQGIALGQRRLAILDLSEAGAQPMHSACGRYTITFNGEIYNHLDLRAELEDAAAAPNWRGHSDTETLLAAVRQWGLVPALQRLIGMFAFALWDAETRQLILARDRFGEKPLFYGWSGADLVFGSELKALAALPGWAPSLDRAALTDFMRYSYVPAPATIWRDVRKLPPASFVAFVADAGPGTSPTAQSYWSLRDTVVAAQGDRISGESEAIARLEQLLSTAVKRQCLSDVPLGAFLSGGVDSSTIVALMQAQASQPVRTFSIGFAEGGYNEAEDARKVAQHLGTDHTELYVDARTAMEVVPKLPRIYDEPFADSSQIPTHLVAQLARRHVTVALSGDAGDELFGGYNRHVWGSALQARLGRVPMPLRRAIGAALGAIAPEPADTLLNMLQPVLPARLRVRHAGDQVAKLARIVAADGFDGLYRTLCSIDQDPRATVVAGAERASWAASEMKQLRGQISLLDRMTLADSLSYLSDDILQKVDRAAMAVALETRVPFLDRDVVEFSTRVPASMKVRDGRGKWLVRQVLYRHVPADMIDRPKTGFSIPLDAWLRGPLKSWAGDLLSPARLKRQGLFAPTRVTRMFEEHLSRRHNHAYWLWNVLMAEAWYDEWGRAG</sequence>
<dbReference type="PIRSF" id="PIRSF001589">
    <property type="entry name" value="Asn_synthetase_glu-h"/>
    <property type="match status" value="1"/>
</dbReference>
<dbReference type="InterPro" id="IPR033738">
    <property type="entry name" value="AsnB_N"/>
</dbReference>
<dbReference type="NCBIfam" id="TIGR01536">
    <property type="entry name" value="asn_synth_AEB"/>
    <property type="match status" value="1"/>
</dbReference>
<dbReference type="PROSITE" id="PS51278">
    <property type="entry name" value="GATASE_TYPE_2"/>
    <property type="match status" value="1"/>
</dbReference>
<dbReference type="InterPro" id="IPR001962">
    <property type="entry name" value="Asn_synthase"/>
</dbReference>
<evidence type="ECO:0000256" key="5">
    <source>
        <dbReference type="ARBA" id="ARBA00022840"/>
    </source>
</evidence>
<evidence type="ECO:0000256" key="6">
    <source>
        <dbReference type="ARBA" id="ARBA00022962"/>
    </source>
</evidence>
<comment type="similarity">
    <text evidence="2">Belongs to the asparagine synthetase family.</text>
</comment>
<comment type="caution">
    <text evidence="9">The sequence shown here is derived from an EMBL/GenBank/DDBJ whole genome shotgun (WGS) entry which is preliminary data.</text>
</comment>
<dbReference type="PANTHER" id="PTHR43284">
    <property type="entry name" value="ASPARAGINE SYNTHETASE (GLUTAMINE-HYDROLYZING)"/>
    <property type="match status" value="1"/>
</dbReference>
<gene>
    <name evidence="9" type="primary">asnB</name>
    <name evidence="9" type="ORF">JQ619_34845</name>
</gene>
<evidence type="ECO:0000256" key="2">
    <source>
        <dbReference type="ARBA" id="ARBA00005752"/>
    </source>
</evidence>
<dbReference type="SUPFAM" id="SSF52402">
    <property type="entry name" value="Adenine nucleotide alpha hydrolases-like"/>
    <property type="match status" value="1"/>
</dbReference>
<dbReference type="Gene3D" id="3.40.50.620">
    <property type="entry name" value="HUPs"/>
    <property type="match status" value="1"/>
</dbReference>
<dbReference type="GO" id="GO:0004066">
    <property type="term" value="F:asparagine synthase (glutamine-hydrolyzing) activity"/>
    <property type="evidence" value="ECO:0007669"/>
    <property type="project" value="UniProtKB-EC"/>
</dbReference>
<evidence type="ECO:0000313" key="9">
    <source>
        <dbReference type="EMBL" id="MBR1140938.1"/>
    </source>
</evidence>
<dbReference type="CDD" id="cd01991">
    <property type="entry name" value="Asn_synthase_B_C"/>
    <property type="match status" value="1"/>
</dbReference>
<dbReference type="EMBL" id="JAFCLK010000052">
    <property type="protein sequence ID" value="MBR1140938.1"/>
    <property type="molecule type" value="Genomic_DNA"/>
</dbReference>
<evidence type="ECO:0000256" key="4">
    <source>
        <dbReference type="ARBA" id="ARBA00022741"/>
    </source>
</evidence>
<organism evidence="9 10">
    <name type="scientific">Bradyrhizobium denitrificans</name>
    <dbReference type="NCBI Taxonomy" id="2734912"/>
    <lineage>
        <taxon>Bacteria</taxon>
        <taxon>Pseudomonadati</taxon>
        <taxon>Pseudomonadota</taxon>
        <taxon>Alphaproteobacteria</taxon>
        <taxon>Hyphomicrobiales</taxon>
        <taxon>Nitrobacteraceae</taxon>
        <taxon>Bradyrhizobium</taxon>
    </lineage>
</organism>
<comment type="catalytic activity">
    <reaction evidence="7">
        <text>L-aspartate + L-glutamine + ATP + H2O = L-asparagine + L-glutamate + AMP + diphosphate + H(+)</text>
        <dbReference type="Rhea" id="RHEA:12228"/>
        <dbReference type="ChEBI" id="CHEBI:15377"/>
        <dbReference type="ChEBI" id="CHEBI:15378"/>
        <dbReference type="ChEBI" id="CHEBI:29985"/>
        <dbReference type="ChEBI" id="CHEBI:29991"/>
        <dbReference type="ChEBI" id="CHEBI:30616"/>
        <dbReference type="ChEBI" id="CHEBI:33019"/>
        <dbReference type="ChEBI" id="CHEBI:58048"/>
        <dbReference type="ChEBI" id="CHEBI:58359"/>
        <dbReference type="ChEBI" id="CHEBI:456215"/>
        <dbReference type="EC" id="6.3.5.4"/>
    </reaction>
</comment>
<dbReference type="InterPro" id="IPR014729">
    <property type="entry name" value="Rossmann-like_a/b/a_fold"/>
</dbReference>
<evidence type="ECO:0000259" key="8">
    <source>
        <dbReference type="PROSITE" id="PS51278"/>
    </source>
</evidence>
<dbReference type="CDD" id="cd00712">
    <property type="entry name" value="AsnB"/>
    <property type="match status" value="1"/>
</dbReference>
<dbReference type="Proteomes" id="UP001314635">
    <property type="component" value="Unassembled WGS sequence"/>
</dbReference>
<dbReference type="Pfam" id="PF13522">
    <property type="entry name" value="GATase_6"/>
    <property type="match status" value="1"/>
</dbReference>
<dbReference type="RefSeq" id="WP_172241138.1">
    <property type="nucleotide sequence ID" value="NZ_JABFDP010000030.1"/>
</dbReference>
<dbReference type="Pfam" id="PF00733">
    <property type="entry name" value="Asn_synthase"/>
    <property type="match status" value="1"/>
</dbReference>
<keyword evidence="5" id="KW-0067">ATP-binding</keyword>
<keyword evidence="10" id="KW-1185">Reference proteome</keyword>
<keyword evidence="9" id="KW-0436">Ligase</keyword>
<accession>A0ABS5GHZ8</accession>
<dbReference type="InterPro" id="IPR051786">
    <property type="entry name" value="ASN_synthetase/amidase"/>
</dbReference>
<dbReference type="InterPro" id="IPR006426">
    <property type="entry name" value="Asn_synth_AEB"/>
</dbReference>
<evidence type="ECO:0000256" key="1">
    <source>
        <dbReference type="ARBA" id="ARBA00005187"/>
    </source>
</evidence>
<evidence type="ECO:0000256" key="3">
    <source>
        <dbReference type="ARBA" id="ARBA00012737"/>
    </source>
</evidence>
<reference evidence="10" key="1">
    <citation type="journal article" date="2021" name="ISME J.">
        <title>Evolutionary origin and ecological implication of a unique nif island in free-living Bradyrhizobium lineages.</title>
        <authorList>
            <person name="Tao J."/>
        </authorList>
    </citation>
    <scope>NUCLEOTIDE SEQUENCE [LARGE SCALE GENOMIC DNA]</scope>
    <source>
        <strain evidence="10">SZCCT0094</strain>
    </source>
</reference>